<protein>
    <submittedName>
        <fullName evidence="1">VOC family protein</fullName>
    </submittedName>
</protein>
<dbReference type="Proteomes" id="UP000323876">
    <property type="component" value="Unassembled WGS sequence"/>
</dbReference>
<evidence type="ECO:0000313" key="1">
    <source>
        <dbReference type="EMBL" id="KAA8883943.1"/>
    </source>
</evidence>
<organism evidence="1 2">
    <name type="scientific">Nocardia colli</name>
    <dbReference type="NCBI Taxonomy" id="2545717"/>
    <lineage>
        <taxon>Bacteria</taxon>
        <taxon>Bacillati</taxon>
        <taxon>Actinomycetota</taxon>
        <taxon>Actinomycetes</taxon>
        <taxon>Mycobacteriales</taxon>
        <taxon>Nocardiaceae</taxon>
        <taxon>Nocardia</taxon>
    </lineage>
</organism>
<dbReference type="OrthoDB" id="3481284at2"/>
<dbReference type="RefSeq" id="WP_150406717.1">
    <property type="nucleotide sequence ID" value="NZ_VXLC01000024.1"/>
</dbReference>
<dbReference type="EMBL" id="VXLC01000024">
    <property type="protein sequence ID" value="KAA8883943.1"/>
    <property type="molecule type" value="Genomic_DNA"/>
</dbReference>
<accession>A0A5N0E4N2</accession>
<evidence type="ECO:0000313" key="2">
    <source>
        <dbReference type="Proteomes" id="UP000323876"/>
    </source>
</evidence>
<dbReference type="AlphaFoldDB" id="A0A5N0E4N2"/>
<comment type="caution">
    <text evidence="1">The sequence shown here is derived from an EMBL/GenBank/DDBJ whole genome shotgun (WGS) entry which is preliminary data.</text>
</comment>
<name>A0A5N0E4N2_9NOCA</name>
<dbReference type="Gene3D" id="3.10.180.10">
    <property type="entry name" value="2,3-Dihydroxybiphenyl 1,2-Dioxygenase, domain 1"/>
    <property type="match status" value="1"/>
</dbReference>
<reference evidence="1 2" key="1">
    <citation type="submission" date="2019-09" db="EMBL/GenBank/DDBJ databases">
        <authorList>
            <person name="Wang X."/>
        </authorList>
    </citation>
    <scope>NUCLEOTIDE SEQUENCE [LARGE SCALE GENOMIC DNA]</scope>
    <source>
        <strain evidence="1 2">CICC 11023</strain>
    </source>
</reference>
<dbReference type="SUPFAM" id="SSF54593">
    <property type="entry name" value="Glyoxalase/Bleomycin resistance protein/Dihydroxybiphenyl dioxygenase"/>
    <property type="match status" value="1"/>
</dbReference>
<sequence length="133" mass="13816">MNTPTAFANVVYPTADLDASVTAFTAMLGAEPVFRTEDYAMYAIGLALSAKPWVRHPLPFWTVVDIAATHAAMVALGAKALGEIADGSLAEIGTAPIVNGDPETGIVDLPGNRLAVLEAVDGNLIAINQPVGW</sequence>
<dbReference type="CDD" id="cd06587">
    <property type="entry name" value="VOC"/>
    <property type="match status" value="1"/>
</dbReference>
<dbReference type="InterPro" id="IPR029068">
    <property type="entry name" value="Glyas_Bleomycin-R_OHBP_Dase"/>
</dbReference>
<proteinExistence type="predicted"/>
<keyword evidence="2" id="KW-1185">Reference proteome</keyword>
<gene>
    <name evidence="1" type="ORF">F3087_36615</name>
</gene>